<keyword evidence="1" id="KW-0547">Nucleotide-binding</keyword>
<evidence type="ECO:0000256" key="2">
    <source>
        <dbReference type="ARBA" id="ARBA00022840"/>
    </source>
</evidence>
<evidence type="ECO:0000313" key="5">
    <source>
        <dbReference type="EMBL" id="ABJ08300.1"/>
    </source>
</evidence>
<dbReference type="SUPFAM" id="SSF48452">
    <property type="entry name" value="TPR-like"/>
    <property type="match status" value="1"/>
</dbReference>
<dbReference type="eggNOG" id="COG3899">
    <property type="taxonomic scope" value="Bacteria"/>
</dbReference>
<dbReference type="eggNOG" id="COG2114">
    <property type="taxonomic scope" value="Bacteria"/>
</dbReference>
<dbReference type="InterPro" id="IPR041664">
    <property type="entry name" value="AAA_16"/>
</dbReference>
<organism evidence="5">
    <name type="scientific">Rhodopseudomonas palustris (strain BisA53)</name>
    <dbReference type="NCBI Taxonomy" id="316055"/>
    <lineage>
        <taxon>Bacteria</taxon>
        <taxon>Pseudomonadati</taxon>
        <taxon>Pseudomonadota</taxon>
        <taxon>Alphaproteobacteria</taxon>
        <taxon>Hyphomicrobiales</taxon>
        <taxon>Nitrobacteraceae</taxon>
        <taxon>Rhodopseudomonas</taxon>
    </lineage>
</organism>
<dbReference type="SUPFAM" id="SSF52540">
    <property type="entry name" value="P-loop containing nucleoside triphosphate hydrolases"/>
    <property type="match status" value="1"/>
</dbReference>
<evidence type="ECO:0000256" key="1">
    <source>
        <dbReference type="ARBA" id="ARBA00022741"/>
    </source>
</evidence>
<dbReference type="InterPro" id="IPR027417">
    <property type="entry name" value="P-loop_NTPase"/>
</dbReference>
<dbReference type="GO" id="GO:0005524">
    <property type="term" value="F:ATP binding"/>
    <property type="evidence" value="ECO:0007669"/>
    <property type="project" value="UniProtKB-KW"/>
</dbReference>
<reference evidence="5" key="1">
    <citation type="submission" date="2006-09" db="EMBL/GenBank/DDBJ databases">
        <title>Complete sequence of Rhodopseudomonas palustris BisA53.</title>
        <authorList>
            <consortium name="US DOE Joint Genome Institute"/>
            <person name="Copeland A."/>
            <person name="Lucas S."/>
            <person name="Lapidus A."/>
            <person name="Barry K."/>
            <person name="Detter J.C."/>
            <person name="Glavina del Rio T."/>
            <person name="Hammon N."/>
            <person name="Israni S."/>
            <person name="Dalin E."/>
            <person name="Tice H."/>
            <person name="Pitluck S."/>
            <person name="Chain P."/>
            <person name="Malfatti S."/>
            <person name="Shin M."/>
            <person name="Vergez L."/>
            <person name="Schmutz J."/>
            <person name="Larimer F."/>
            <person name="Land M."/>
            <person name="Hauser L."/>
            <person name="Pelletier D.A."/>
            <person name="Kyrpides N."/>
            <person name="Kim E."/>
            <person name="Harwood C.S."/>
            <person name="Oda Y."/>
            <person name="Richardson P."/>
        </authorList>
    </citation>
    <scope>NUCLEOTIDE SEQUENCE [LARGE SCALE GENOMIC DNA]</scope>
    <source>
        <strain evidence="5">BisA53</strain>
    </source>
</reference>
<protein>
    <submittedName>
        <fullName evidence="5">ATPase-like protein</fullName>
    </submittedName>
</protein>
<dbReference type="SUPFAM" id="SSF55073">
    <property type="entry name" value="Nucleotide cyclase"/>
    <property type="match status" value="2"/>
</dbReference>
<dbReference type="GO" id="GO:0009190">
    <property type="term" value="P:cyclic nucleotide biosynthetic process"/>
    <property type="evidence" value="ECO:0007669"/>
    <property type="project" value="InterPro"/>
</dbReference>
<dbReference type="InterPro" id="IPR001054">
    <property type="entry name" value="A/G_cyclase"/>
</dbReference>
<proteinExistence type="predicted"/>
<dbReference type="PANTHER" id="PTHR16305:SF28">
    <property type="entry name" value="GUANYLATE CYCLASE DOMAIN-CONTAINING PROTEIN"/>
    <property type="match status" value="1"/>
</dbReference>
<dbReference type="Gene3D" id="3.30.70.1230">
    <property type="entry name" value="Nucleotide cyclase"/>
    <property type="match status" value="2"/>
</dbReference>
<feature type="domain" description="Guanylate cyclase" evidence="4">
    <location>
        <begin position="40"/>
        <end position="141"/>
    </location>
</feature>
<dbReference type="OrthoDB" id="9785312at2"/>
<dbReference type="Gene3D" id="1.25.40.10">
    <property type="entry name" value="Tetratricopeptide repeat domain"/>
    <property type="match status" value="1"/>
</dbReference>
<dbReference type="PROSITE" id="PS50125">
    <property type="entry name" value="GUANYLATE_CYCLASE_2"/>
    <property type="match status" value="1"/>
</dbReference>
<feature type="region of interest" description="Disordered" evidence="3">
    <location>
        <begin position="209"/>
        <end position="230"/>
    </location>
</feature>
<dbReference type="PANTHER" id="PTHR16305">
    <property type="entry name" value="TESTICULAR SOLUBLE ADENYLYL CYCLASE"/>
    <property type="match status" value="1"/>
</dbReference>
<dbReference type="Pfam" id="PF13191">
    <property type="entry name" value="AAA_16"/>
    <property type="match status" value="1"/>
</dbReference>
<dbReference type="GO" id="GO:0005737">
    <property type="term" value="C:cytoplasm"/>
    <property type="evidence" value="ECO:0007669"/>
    <property type="project" value="TreeGrafter"/>
</dbReference>
<evidence type="ECO:0000256" key="3">
    <source>
        <dbReference type="SAM" id="MobiDB-lite"/>
    </source>
</evidence>
<sequence length="1347" mass="146479">MPMLAGAITKQAAHLPKWAEAKLRALDRPPGWWAESRNSAVVLVDIAGFTEMTSKAASDGAEGLTAAINSCFEVLTDVIVANSGDILALAGDAVLAVWDTPNATEAAQFAAGCGLALRTAMLASHGTENIGLRIAVEIGPVSFCKLGGWQNRWFFVAVGEPFLSVGEAYRRAKIGDVALCPNISAVLAEHSDTEPTPYGVRLLRIPPRQQSASEKVSTRPATENAKVGSPHAGVGEFRTVSVVRIALTAPSFDGEHLGAIQDLVFESQQVAARLEGTIHQVIMDDKGLTVTLIFGLAPFAHEDDPLRAVEASLRIRRQMDAIKVATSIGVATGRLFCSDYGGTHCKTYGVFGQAINTAALLAEASQGEIACDSATAQAVGRRIAFNLLPQIHLKSSNMPMLAFSPIAPVDEPFHHSANGMVGRTKEQAMLRSCLADVALGLGTVVLVSGEAGIGKSRLLDDFVSFAEANGEAVLLSAATAIEKSTPYFAWRTILRQALTFKAGADAARIRAELADALSDEVSLPTWLPLLESIIPLGLIETELTRQIVGSARASAIEDLVLFILRRSRARILVFEDLHWLDSPSIDLLSAVARRLPEFMIVASRRATTSRSANEGQRADLVASLHIRLDKLSLEEVELILKHRLRAVDIPHQLTRLIYDSANGNPFFCEELVLSLRDNGQIQLSRGVCVFDERRALSLGYTLPTSVERAVVSRIDVLCDDDQLLLKAASSIGEAFSVDLLENAFPDLISSSKEQCITRLVENNFLQPDQDSQSPRFSFRHSITMEVAYNLLSFALRRTLHERVASFIERSHPGDLQPHYARLARHWELANDVVRALNYLELASRASRNNYANRESIRYAEKMFELTRRESLSIDESRKALWEAILGDAYHELSDYDNSAEHYASAMQLLGRRIPSTKAGKLGALAMNGSVQLVSRMFPTIKTGLIETRRDDIQLMSHIYEYLSEQYFFQNDSLAVLNGTLASLNLAERSGAAPETIRGYTALALGMAMSGLVSLARSYGARAVRLAERHGSLPDVARVELVLGVMAYGLGTWTEAEQHADKALSMYKRLGDRGRAQTSVTMAIFVAILRGDIDRADRLLTDLGSEISADSSMQVKAWSLSARILIDTILGTATSQHLGSLKELAGSKLIRTDQLLCCGVAAVGHLHREEYDSALEFAERGLLVLNECGVVWGGYVFGAAGIAEVLFALCDETLPFQGKRDRIRDRAHLASRQLSRLARTSPICRPYARLARGNVAQLAGKANTARGEWEKAAAAAKSLGMPREQARAIAEIGKSAAVHDSLRQDHLGKALDILKSIGAAGELVRLAHARNAYPTVTRREGQSWQNAE</sequence>
<dbReference type="CDD" id="cd07302">
    <property type="entry name" value="CHD"/>
    <property type="match status" value="2"/>
</dbReference>
<dbReference type="EMBL" id="CP000463">
    <property type="protein sequence ID" value="ABJ08300.1"/>
    <property type="molecule type" value="Genomic_DNA"/>
</dbReference>
<dbReference type="KEGG" id="rpe:RPE_4376"/>
<dbReference type="STRING" id="316055.RPE_4376"/>
<dbReference type="HOGENOM" id="CLU_004435_4_0_5"/>
<gene>
    <name evidence="5" type="ordered locus">RPE_4376</name>
</gene>
<keyword evidence="2" id="KW-0067">ATP-binding</keyword>
<dbReference type="InterPro" id="IPR011990">
    <property type="entry name" value="TPR-like_helical_dom_sf"/>
</dbReference>
<name>Q07ID4_RHOP5</name>
<dbReference type="GO" id="GO:0035556">
    <property type="term" value="P:intracellular signal transduction"/>
    <property type="evidence" value="ECO:0007669"/>
    <property type="project" value="InterPro"/>
</dbReference>
<feature type="compositionally biased region" description="Polar residues" evidence="3">
    <location>
        <begin position="209"/>
        <end position="221"/>
    </location>
</feature>
<evidence type="ECO:0000259" key="4">
    <source>
        <dbReference type="PROSITE" id="PS50125"/>
    </source>
</evidence>
<dbReference type="GO" id="GO:0004016">
    <property type="term" value="F:adenylate cyclase activity"/>
    <property type="evidence" value="ECO:0007669"/>
    <property type="project" value="UniProtKB-ARBA"/>
</dbReference>
<dbReference type="InterPro" id="IPR029787">
    <property type="entry name" value="Nucleotide_cyclase"/>
</dbReference>
<accession>Q07ID4</accession>
<dbReference type="eggNOG" id="COG0457">
    <property type="taxonomic scope" value="Bacteria"/>
</dbReference>